<dbReference type="InterPro" id="IPR013563">
    <property type="entry name" value="Oligopep_ABC_C"/>
</dbReference>
<sequence length="528" mass="57769">MVDLLRVERLCVVAGDQTLVQDISFSLKKGEVLGLIGESGAGKSTIGQAILGHCRHGMRIQHGNIWFQDTDLAVCSERQRRKIRGSRIAYVAQSASAAFNPAQTIGEQVMEAAVRHRILSRQQATERALTLFAQLSLPEPAVFFKRYPHQVSGGQLQRAMIAMAMCAGPELIIFDEPTTALDVTTQLGVLSAIDDIIRLTGVAALYISHDLAVVAQLSHRIMVLRHGRQVEAGETRQLLAQPREAYTRQLLQVRSRHKPRQSPLDDALLDIRAVSAHYGRQRVLESISLRLSRGRTLAVIGESGSGKSTLGRAVCGLTSPTDGDIVLNGERLPARLAQRTGRHLQSIQMIHQHPDTALNPRLTVGMQIERVIVCLTDLPAAQRRARVDDLLHQVGLPVTIAERYPPSLSGGQKQRVCIARALAASPAVIVCDEPTSALDPLVARDVLALLAQIQQETGVSYLFITHDLHVVREIADSVAVLRNGRIIRQGAVDETLSPPLDDYTQRLLQAVPEMRCGWLQEAMAAVDA</sequence>
<evidence type="ECO:0000256" key="1">
    <source>
        <dbReference type="ARBA" id="ARBA00004417"/>
    </source>
</evidence>
<evidence type="ECO:0000313" key="12">
    <source>
        <dbReference type="EMBL" id="MCV9883146.1"/>
    </source>
</evidence>
<dbReference type="EMBL" id="JAMPJT010000009">
    <property type="protein sequence ID" value="MCV9879660.1"/>
    <property type="molecule type" value="Genomic_DNA"/>
</dbReference>
<evidence type="ECO:0000256" key="3">
    <source>
        <dbReference type="ARBA" id="ARBA00022448"/>
    </source>
</evidence>
<dbReference type="SUPFAM" id="SSF52540">
    <property type="entry name" value="P-loop containing nucleoside triphosphate hydrolases"/>
    <property type="match status" value="2"/>
</dbReference>
<evidence type="ECO:0000313" key="13">
    <source>
        <dbReference type="Proteomes" id="UP001165568"/>
    </source>
</evidence>
<evidence type="ECO:0000256" key="5">
    <source>
        <dbReference type="ARBA" id="ARBA00022519"/>
    </source>
</evidence>
<dbReference type="GO" id="GO:0005886">
    <property type="term" value="C:plasma membrane"/>
    <property type="evidence" value="ECO:0007669"/>
    <property type="project" value="UniProtKB-SubCell"/>
</dbReference>
<evidence type="ECO:0000256" key="2">
    <source>
        <dbReference type="ARBA" id="ARBA00005417"/>
    </source>
</evidence>
<comment type="subcellular location">
    <subcellularLocation>
        <location evidence="1">Cell inner membrane</location>
        <topology evidence="1">Peripheral membrane protein</topology>
    </subcellularLocation>
</comment>
<evidence type="ECO:0000256" key="8">
    <source>
        <dbReference type="ARBA" id="ARBA00022967"/>
    </source>
</evidence>
<keyword evidence="13" id="KW-1185">Reference proteome</keyword>
<organism evidence="11 14">
    <name type="scientific">Brenneria izbisi</name>
    <dbReference type="NCBI Taxonomy" id="2939450"/>
    <lineage>
        <taxon>Bacteria</taxon>
        <taxon>Pseudomonadati</taxon>
        <taxon>Pseudomonadota</taxon>
        <taxon>Gammaproteobacteria</taxon>
        <taxon>Enterobacterales</taxon>
        <taxon>Pectobacteriaceae</taxon>
        <taxon>Brenneria</taxon>
    </lineage>
</organism>
<evidence type="ECO:0000259" key="10">
    <source>
        <dbReference type="PROSITE" id="PS50893"/>
    </source>
</evidence>
<name>A0AA41XYP1_9GAMM</name>
<keyword evidence="8" id="KW-1278">Translocase</keyword>
<dbReference type="PANTHER" id="PTHR43297:SF14">
    <property type="entry name" value="ATPASE AAA-TYPE CORE DOMAIN-CONTAINING PROTEIN"/>
    <property type="match status" value="1"/>
</dbReference>
<accession>A0AA41XYP1</accession>
<dbReference type="GO" id="GO:0016887">
    <property type="term" value="F:ATP hydrolysis activity"/>
    <property type="evidence" value="ECO:0007669"/>
    <property type="project" value="InterPro"/>
</dbReference>
<dbReference type="Proteomes" id="UP001165569">
    <property type="component" value="Unassembled WGS sequence"/>
</dbReference>
<evidence type="ECO:0000313" key="11">
    <source>
        <dbReference type="EMBL" id="MCV9879660.1"/>
    </source>
</evidence>
<dbReference type="NCBIfam" id="NF007739">
    <property type="entry name" value="PRK10419.1"/>
    <property type="match status" value="2"/>
</dbReference>
<dbReference type="AlphaFoldDB" id="A0AA41XYP1"/>
<dbReference type="SMART" id="SM00382">
    <property type="entry name" value="AAA"/>
    <property type="match status" value="2"/>
</dbReference>
<evidence type="ECO:0000256" key="4">
    <source>
        <dbReference type="ARBA" id="ARBA00022475"/>
    </source>
</evidence>
<keyword evidence="9" id="KW-0472">Membrane</keyword>
<dbReference type="PANTHER" id="PTHR43297">
    <property type="entry name" value="OLIGOPEPTIDE TRANSPORT ATP-BINDING PROTEIN APPD"/>
    <property type="match status" value="1"/>
</dbReference>
<keyword evidence="6" id="KW-0547">Nucleotide-binding</keyword>
<keyword evidence="4" id="KW-1003">Cell membrane</keyword>
<protein>
    <submittedName>
        <fullName evidence="11">ABC transporter ATP-binding protein</fullName>
    </submittedName>
</protein>
<comment type="similarity">
    <text evidence="2">Belongs to the ABC transporter superfamily.</text>
</comment>
<dbReference type="CDD" id="cd03257">
    <property type="entry name" value="ABC_NikE_OppD_transporters"/>
    <property type="match status" value="2"/>
</dbReference>
<comment type="caution">
    <text evidence="11">The sequence shown here is derived from an EMBL/GenBank/DDBJ whole genome shotgun (WGS) entry which is preliminary data.</text>
</comment>
<dbReference type="GO" id="GO:0015833">
    <property type="term" value="P:peptide transport"/>
    <property type="evidence" value="ECO:0007669"/>
    <property type="project" value="InterPro"/>
</dbReference>
<reference evidence="11" key="1">
    <citation type="submission" date="2022-04" db="EMBL/GenBank/DDBJ databases">
        <title>Brenneria sp. isolated from walnut trees in Serbia.</title>
        <authorList>
            <person name="Gasic K."/>
            <person name="Zlatkovic N."/>
            <person name="Kuzmanovic N."/>
        </authorList>
    </citation>
    <scope>NUCLEOTIDE SEQUENCE</scope>
    <source>
        <strain evidence="12">KBI 423</strain>
        <strain evidence="11">KBI 447</strain>
    </source>
</reference>
<keyword evidence="5" id="KW-0997">Cell inner membrane</keyword>
<dbReference type="FunFam" id="3.40.50.300:FF:002585">
    <property type="entry name" value="Glutathione import ATP-binding protein GsiA"/>
    <property type="match status" value="1"/>
</dbReference>
<evidence type="ECO:0000256" key="6">
    <source>
        <dbReference type="ARBA" id="ARBA00022741"/>
    </source>
</evidence>
<dbReference type="InterPro" id="IPR027417">
    <property type="entry name" value="P-loop_NTPase"/>
</dbReference>
<gene>
    <name evidence="11" type="ORF">NC803_12475</name>
    <name evidence="12" type="ORF">NC856_12790</name>
</gene>
<dbReference type="Pfam" id="PF00005">
    <property type="entry name" value="ABC_tran"/>
    <property type="match status" value="2"/>
</dbReference>
<dbReference type="GO" id="GO:0005524">
    <property type="term" value="F:ATP binding"/>
    <property type="evidence" value="ECO:0007669"/>
    <property type="project" value="UniProtKB-KW"/>
</dbReference>
<dbReference type="RefSeq" id="WP_264090818.1">
    <property type="nucleotide sequence ID" value="NZ_JAMPJT010000009.1"/>
</dbReference>
<dbReference type="InterPro" id="IPR017871">
    <property type="entry name" value="ABC_transporter-like_CS"/>
</dbReference>
<evidence type="ECO:0000313" key="14">
    <source>
        <dbReference type="Proteomes" id="UP001165569"/>
    </source>
</evidence>
<dbReference type="PROSITE" id="PS50893">
    <property type="entry name" value="ABC_TRANSPORTER_2"/>
    <property type="match status" value="2"/>
</dbReference>
<proteinExistence type="inferred from homology"/>
<dbReference type="Pfam" id="PF08352">
    <property type="entry name" value="oligo_HPY"/>
    <property type="match status" value="1"/>
</dbReference>
<dbReference type="Gene3D" id="3.40.50.300">
    <property type="entry name" value="P-loop containing nucleotide triphosphate hydrolases"/>
    <property type="match status" value="2"/>
</dbReference>
<keyword evidence="7 11" id="KW-0067">ATP-binding</keyword>
<feature type="domain" description="ABC transporter" evidence="10">
    <location>
        <begin position="269"/>
        <end position="508"/>
    </location>
</feature>
<dbReference type="PROSITE" id="PS00211">
    <property type="entry name" value="ABC_TRANSPORTER_1"/>
    <property type="match status" value="2"/>
</dbReference>
<dbReference type="Proteomes" id="UP001165568">
    <property type="component" value="Unassembled WGS sequence"/>
</dbReference>
<feature type="domain" description="ABC transporter" evidence="10">
    <location>
        <begin position="5"/>
        <end position="251"/>
    </location>
</feature>
<dbReference type="InterPro" id="IPR050388">
    <property type="entry name" value="ABC_Ni/Peptide_Import"/>
</dbReference>
<dbReference type="InterPro" id="IPR003593">
    <property type="entry name" value="AAA+_ATPase"/>
</dbReference>
<evidence type="ECO:0000256" key="9">
    <source>
        <dbReference type="ARBA" id="ARBA00023136"/>
    </source>
</evidence>
<dbReference type="EMBL" id="JAMPJU010000009">
    <property type="protein sequence ID" value="MCV9883146.1"/>
    <property type="molecule type" value="Genomic_DNA"/>
</dbReference>
<dbReference type="InterPro" id="IPR003439">
    <property type="entry name" value="ABC_transporter-like_ATP-bd"/>
</dbReference>
<keyword evidence="3" id="KW-0813">Transport</keyword>
<evidence type="ECO:0000256" key="7">
    <source>
        <dbReference type="ARBA" id="ARBA00022840"/>
    </source>
</evidence>